<proteinExistence type="predicted"/>
<evidence type="ECO:0000313" key="2">
    <source>
        <dbReference type="EMBL" id="GGI13169.1"/>
    </source>
</evidence>
<dbReference type="RefSeq" id="WP_087998055.1">
    <property type="nucleotide sequence ID" value="NZ_BMHB01000001.1"/>
</dbReference>
<dbReference type="EMBL" id="BMHB01000001">
    <property type="protein sequence ID" value="GGI13169.1"/>
    <property type="molecule type" value="Genomic_DNA"/>
</dbReference>
<keyword evidence="1" id="KW-0472">Membrane</keyword>
<evidence type="ECO:0000313" key="3">
    <source>
        <dbReference type="Proteomes" id="UP000626244"/>
    </source>
</evidence>
<keyword evidence="1" id="KW-1133">Transmembrane helix</keyword>
<sequence>MYQNRYNFEQTYGPTATHLQHQDERFFFFPFLLGAAAFGAFRPWGWWGPWGYPYYRPWGYWGRPRWGYWGRPW</sequence>
<dbReference type="AlphaFoldDB" id="A0A8J3AFY9"/>
<organism evidence="2 3">
    <name type="scientific">Gottfriedia solisilvae</name>
    <dbReference type="NCBI Taxonomy" id="1516104"/>
    <lineage>
        <taxon>Bacteria</taxon>
        <taxon>Bacillati</taxon>
        <taxon>Bacillota</taxon>
        <taxon>Bacilli</taxon>
        <taxon>Bacillales</taxon>
        <taxon>Bacillaceae</taxon>
        <taxon>Gottfriedia</taxon>
    </lineage>
</organism>
<keyword evidence="1" id="KW-0812">Transmembrane</keyword>
<gene>
    <name evidence="2" type="ORF">GCM10007380_16570</name>
</gene>
<keyword evidence="3" id="KW-1185">Reference proteome</keyword>
<reference evidence="3" key="1">
    <citation type="journal article" date="2019" name="Int. J. Syst. Evol. Microbiol.">
        <title>The Global Catalogue of Microorganisms (GCM) 10K type strain sequencing project: providing services to taxonomists for standard genome sequencing and annotation.</title>
        <authorList>
            <consortium name="The Broad Institute Genomics Platform"/>
            <consortium name="The Broad Institute Genome Sequencing Center for Infectious Disease"/>
            <person name="Wu L."/>
            <person name="Ma J."/>
        </authorList>
    </citation>
    <scope>NUCLEOTIDE SEQUENCE [LARGE SCALE GENOMIC DNA]</scope>
    <source>
        <strain evidence="3">CGMCC 1.14993</strain>
    </source>
</reference>
<accession>A0A8J3AFY9</accession>
<evidence type="ECO:0000256" key="1">
    <source>
        <dbReference type="SAM" id="Phobius"/>
    </source>
</evidence>
<comment type="caution">
    <text evidence="2">The sequence shown here is derived from an EMBL/GenBank/DDBJ whole genome shotgun (WGS) entry which is preliminary data.</text>
</comment>
<dbReference type="Proteomes" id="UP000626244">
    <property type="component" value="Unassembled WGS sequence"/>
</dbReference>
<feature type="transmembrane region" description="Helical" evidence="1">
    <location>
        <begin position="26"/>
        <end position="47"/>
    </location>
</feature>
<name>A0A8J3AFY9_9BACI</name>
<protein>
    <submittedName>
        <fullName evidence="2">Uncharacterized protein</fullName>
    </submittedName>
</protein>